<sequence>MKGLLVFGLLGAVRAFENTAPLVVSAPHFNADFEYLIPSSRLAEVTELTETLCTDRPQDNIIYLQVEGLSRRNLDRDLLSNLPEPAAIAPHVLYKSAENVTVAVSSKCSSASVDVRDNDWLDQISRPGVSVIRLDVSDLPILEKISIGANPQTVIIQGVPRFHNTISFLEQAKNYVKRISQYTKRSDAVDETDYATIEEELNEAFDEINQMIEDETATIYEPGQGTVNYDAGNSASVSTVVDGSLFDKYGFFTPGLVMCTFVSLFLFFIFSVALKWLNSLQVSYKAFEKPVTFGKKTQ</sequence>
<comment type="caution">
    <text evidence="13">The sequence shown here is derived from an EMBL/GenBank/DDBJ whole genome shotgun (WGS) entry which is preliminary data.</text>
</comment>
<keyword evidence="8 10" id="KW-0472">Membrane</keyword>
<organism evidence="13 14">
    <name type="scientific">Ogataea haglerorum</name>
    <dbReference type="NCBI Taxonomy" id="1937702"/>
    <lineage>
        <taxon>Eukaryota</taxon>
        <taxon>Fungi</taxon>
        <taxon>Dikarya</taxon>
        <taxon>Ascomycota</taxon>
        <taxon>Saccharomycotina</taxon>
        <taxon>Pichiomycetes</taxon>
        <taxon>Pichiales</taxon>
        <taxon>Pichiaceae</taxon>
        <taxon>Ogataea</taxon>
    </lineage>
</organism>
<evidence type="ECO:0000256" key="8">
    <source>
        <dbReference type="ARBA" id="ARBA00023136"/>
    </source>
</evidence>
<dbReference type="InterPro" id="IPR037654">
    <property type="entry name" value="Big1"/>
</dbReference>
<evidence type="ECO:0000256" key="6">
    <source>
        <dbReference type="ARBA" id="ARBA00022824"/>
    </source>
</evidence>
<dbReference type="Pfam" id="PF20520">
    <property type="entry name" value="Ac45-VOA1_TM"/>
    <property type="match status" value="1"/>
</dbReference>
<feature type="chain" id="PRO_5042900307" description="Protein BIG1" evidence="11">
    <location>
        <begin position="16"/>
        <end position="298"/>
    </location>
</feature>
<feature type="domain" description="V-type proton ATPase subunit S1/VOA1 transmembrane" evidence="12">
    <location>
        <begin position="250"/>
        <end position="289"/>
    </location>
</feature>
<feature type="signal peptide" evidence="11">
    <location>
        <begin position="1"/>
        <end position="15"/>
    </location>
</feature>
<dbReference type="GO" id="GO:0009272">
    <property type="term" value="P:fungal-type cell wall biogenesis"/>
    <property type="evidence" value="ECO:0007669"/>
    <property type="project" value="TreeGrafter"/>
</dbReference>
<evidence type="ECO:0000256" key="9">
    <source>
        <dbReference type="ARBA" id="ARBA00023316"/>
    </source>
</evidence>
<proteinExistence type="inferred from homology"/>
<evidence type="ECO:0000256" key="11">
    <source>
        <dbReference type="SAM" id="SignalP"/>
    </source>
</evidence>
<name>A0AAN6DA25_9ASCO</name>
<keyword evidence="9" id="KW-0961">Cell wall biogenesis/degradation</keyword>
<evidence type="ECO:0000256" key="10">
    <source>
        <dbReference type="SAM" id="Phobius"/>
    </source>
</evidence>
<evidence type="ECO:0000256" key="5">
    <source>
        <dbReference type="ARBA" id="ARBA00022729"/>
    </source>
</evidence>
<comment type="similarity">
    <text evidence="2">Belongs to the BIG1 family.</text>
</comment>
<keyword evidence="4 10" id="KW-0812">Transmembrane</keyword>
<feature type="transmembrane region" description="Helical" evidence="10">
    <location>
        <begin position="255"/>
        <end position="277"/>
    </location>
</feature>
<dbReference type="GO" id="GO:0005789">
    <property type="term" value="C:endoplasmic reticulum membrane"/>
    <property type="evidence" value="ECO:0007669"/>
    <property type="project" value="UniProtKB-SubCell"/>
</dbReference>
<evidence type="ECO:0000256" key="7">
    <source>
        <dbReference type="ARBA" id="ARBA00022989"/>
    </source>
</evidence>
<gene>
    <name evidence="13" type="ORF">KL933_000056</name>
</gene>
<evidence type="ECO:0000313" key="13">
    <source>
        <dbReference type="EMBL" id="KAG7730261.1"/>
    </source>
</evidence>
<dbReference type="PANTHER" id="PTHR28285:SF1">
    <property type="entry name" value="PROTEIN BIG1"/>
    <property type="match status" value="1"/>
</dbReference>
<dbReference type="GO" id="GO:0071555">
    <property type="term" value="P:cell wall organization"/>
    <property type="evidence" value="ECO:0007669"/>
    <property type="project" value="UniProtKB-KW"/>
</dbReference>
<keyword evidence="5 11" id="KW-0732">Signal</keyword>
<dbReference type="AlphaFoldDB" id="A0AAN6DA25"/>
<comment type="subcellular location">
    <subcellularLocation>
        <location evidence="1">Endoplasmic reticulum membrane</location>
        <topology evidence="1">Single-pass type I membrane protein</topology>
    </subcellularLocation>
</comment>
<protein>
    <recommendedName>
        <fullName evidence="3">Protein BIG1</fullName>
    </recommendedName>
</protein>
<evidence type="ECO:0000256" key="1">
    <source>
        <dbReference type="ARBA" id="ARBA00004115"/>
    </source>
</evidence>
<accession>A0AAN6DA25</accession>
<evidence type="ECO:0000313" key="14">
    <source>
        <dbReference type="Proteomes" id="UP000738402"/>
    </source>
</evidence>
<dbReference type="PANTHER" id="PTHR28285">
    <property type="entry name" value="PROTEIN BIG1"/>
    <property type="match status" value="1"/>
</dbReference>
<dbReference type="EMBL" id="JAHLUH010000001">
    <property type="protein sequence ID" value="KAG7730261.1"/>
    <property type="molecule type" value="Genomic_DNA"/>
</dbReference>
<keyword evidence="7 10" id="KW-1133">Transmembrane helix</keyword>
<evidence type="ECO:0000259" key="12">
    <source>
        <dbReference type="Pfam" id="PF20520"/>
    </source>
</evidence>
<reference evidence="13" key="1">
    <citation type="journal article" date="2021" name="G3 (Bethesda)">
        <title>Genomic diversity, chromosomal rearrangements, and interspecies hybridization in the ogataea polymorpha species complex.</title>
        <authorList>
            <person name="Hanson S.J."/>
            <person name="Cinneide E.O."/>
            <person name="Salzberg L.I."/>
            <person name="Wolfe K.H."/>
            <person name="McGowan J."/>
            <person name="Fitzpatrick D.A."/>
            <person name="Matlin K."/>
        </authorList>
    </citation>
    <scope>NUCLEOTIDE SEQUENCE</scope>
    <source>
        <strain evidence="13">83-405-1</strain>
    </source>
</reference>
<dbReference type="Proteomes" id="UP000738402">
    <property type="component" value="Unassembled WGS sequence"/>
</dbReference>
<evidence type="ECO:0000256" key="3">
    <source>
        <dbReference type="ARBA" id="ARBA00022089"/>
    </source>
</evidence>
<evidence type="ECO:0000256" key="2">
    <source>
        <dbReference type="ARBA" id="ARBA00008203"/>
    </source>
</evidence>
<dbReference type="InterPro" id="IPR046756">
    <property type="entry name" value="VAS1/VOA1_TM"/>
</dbReference>
<evidence type="ECO:0000256" key="4">
    <source>
        <dbReference type="ARBA" id="ARBA00022692"/>
    </source>
</evidence>
<keyword evidence="6" id="KW-0256">Endoplasmic reticulum</keyword>
<dbReference type="GO" id="GO:0006078">
    <property type="term" value="P:(1-&gt;6)-beta-D-glucan biosynthetic process"/>
    <property type="evidence" value="ECO:0007669"/>
    <property type="project" value="TreeGrafter"/>
</dbReference>